<dbReference type="AlphaFoldDB" id="A0A1I2J4Z9"/>
<protein>
    <submittedName>
        <fullName evidence="2">Uncharacterized protein</fullName>
    </submittedName>
</protein>
<sequence length="87" mass="9662">MQVHNFPLLSVKRTIGPHFLGLAIPLGSLTYTGIKLQWIVFPYYYIAIGAACAVLIAAMHAMLEFFLTRCRTSRMCMQTGVGLLLLS</sequence>
<keyword evidence="1" id="KW-0472">Membrane</keyword>
<proteinExistence type="predicted"/>
<reference evidence="3" key="1">
    <citation type="submission" date="2016-10" db="EMBL/GenBank/DDBJ databases">
        <authorList>
            <person name="Varghese N."/>
            <person name="Submissions S."/>
        </authorList>
    </citation>
    <scope>NUCLEOTIDE SEQUENCE [LARGE SCALE GENOMIC DNA]</scope>
    <source>
        <strain evidence="3">CGMCC 1.10223</strain>
    </source>
</reference>
<name>A0A1I2J4Z9_9BACL</name>
<dbReference type="EMBL" id="FONN01000050">
    <property type="protein sequence ID" value="SFF48307.1"/>
    <property type="molecule type" value="Genomic_DNA"/>
</dbReference>
<feature type="transmembrane region" description="Helical" evidence="1">
    <location>
        <begin position="43"/>
        <end position="67"/>
    </location>
</feature>
<evidence type="ECO:0000313" key="3">
    <source>
        <dbReference type="Proteomes" id="UP000183410"/>
    </source>
</evidence>
<accession>A0A1I2J4Z9</accession>
<evidence type="ECO:0000256" key="1">
    <source>
        <dbReference type="SAM" id="Phobius"/>
    </source>
</evidence>
<keyword evidence="3" id="KW-1185">Reference proteome</keyword>
<dbReference type="Proteomes" id="UP000183410">
    <property type="component" value="Unassembled WGS sequence"/>
</dbReference>
<evidence type="ECO:0000313" key="2">
    <source>
        <dbReference type="EMBL" id="SFF48307.1"/>
    </source>
</evidence>
<keyword evidence="1" id="KW-1133">Transmembrane helix</keyword>
<organism evidence="2 3">
    <name type="scientific">Paenibacillus algorifonticola</name>
    <dbReference type="NCBI Taxonomy" id="684063"/>
    <lineage>
        <taxon>Bacteria</taxon>
        <taxon>Bacillati</taxon>
        <taxon>Bacillota</taxon>
        <taxon>Bacilli</taxon>
        <taxon>Bacillales</taxon>
        <taxon>Paenibacillaceae</taxon>
        <taxon>Paenibacillus</taxon>
    </lineage>
</organism>
<gene>
    <name evidence="2" type="ORF">SAMN04487969_15012</name>
</gene>
<keyword evidence="1" id="KW-0812">Transmembrane</keyword>